<comment type="caution">
    <text evidence="1">The sequence shown here is derived from an EMBL/GenBank/DDBJ whole genome shotgun (WGS) entry which is preliminary data.</text>
</comment>
<dbReference type="EMBL" id="QYBB01000015">
    <property type="protein sequence ID" value="RYC31261.1"/>
    <property type="molecule type" value="Genomic_DNA"/>
</dbReference>
<name>A0A4Q2U808_9HYPH</name>
<proteinExistence type="predicted"/>
<dbReference type="SUPFAM" id="SSF52540">
    <property type="entry name" value="P-loop containing nucleoside triphosphate hydrolases"/>
    <property type="match status" value="1"/>
</dbReference>
<reference evidence="1 2" key="2">
    <citation type="submission" date="2019-02" db="EMBL/GenBank/DDBJ databases">
        <title>'Lichenibacterium ramalinii' gen. nov. sp. nov., 'Lichenibacterium minor' gen. nov. sp. nov.</title>
        <authorList>
            <person name="Pankratov T."/>
        </authorList>
    </citation>
    <scope>NUCLEOTIDE SEQUENCE [LARGE SCALE GENOMIC DNA]</scope>
    <source>
        <strain evidence="1 2">RmlP026</strain>
    </source>
</reference>
<dbReference type="Pfam" id="PF13207">
    <property type="entry name" value="AAA_17"/>
    <property type="match status" value="1"/>
</dbReference>
<evidence type="ECO:0000313" key="1">
    <source>
        <dbReference type="EMBL" id="RYC31261.1"/>
    </source>
</evidence>
<reference evidence="1 2" key="1">
    <citation type="submission" date="2018-12" db="EMBL/GenBank/DDBJ databases">
        <authorList>
            <person name="Grouzdev D.S."/>
            <person name="Krutkina M.S."/>
        </authorList>
    </citation>
    <scope>NUCLEOTIDE SEQUENCE [LARGE SCALE GENOMIC DNA]</scope>
    <source>
        <strain evidence="1 2">RmlP026</strain>
    </source>
</reference>
<dbReference type="RefSeq" id="WP_129227544.1">
    <property type="nucleotide sequence ID" value="NZ_QYBB01000015.1"/>
</dbReference>
<dbReference type="AlphaFoldDB" id="A0A4Q2U808"/>
<accession>A0A4Q2U808</accession>
<protein>
    <submittedName>
        <fullName evidence="1">AAA family ATPase</fullName>
    </submittedName>
</protein>
<keyword evidence="2" id="KW-1185">Reference proteome</keyword>
<dbReference type="Proteomes" id="UP000290759">
    <property type="component" value="Unassembled WGS sequence"/>
</dbReference>
<dbReference type="Gene3D" id="3.40.50.300">
    <property type="entry name" value="P-loop containing nucleotide triphosphate hydrolases"/>
    <property type="match status" value="1"/>
</dbReference>
<evidence type="ECO:0000313" key="2">
    <source>
        <dbReference type="Proteomes" id="UP000290759"/>
    </source>
</evidence>
<organism evidence="1 2">
    <name type="scientific">Lichenibacterium minor</name>
    <dbReference type="NCBI Taxonomy" id="2316528"/>
    <lineage>
        <taxon>Bacteria</taxon>
        <taxon>Pseudomonadati</taxon>
        <taxon>Pseudomonadota</taxon>
        <taxon>Alphaproteobacteria</taxon>
        <taxon>Hyphomicrobiales</taxon>
        <taxon>Lichenihabitantaceae</taxon>
        <taxon>Lichenibacterium</taxon>
    </lineage>
</organism>
<gene>
    <name evidence="1" type="ORF">D3273_14175</name>
</gene>
<sequence>MGKVVYVTGAPASGKSTTTGLLAAMVPGIERWEYGARLTDHLRREGIDLADQNQLRRESSKVALAGTIRELDRLLLAFVEDRRGGAHVLIDSHPVTKEDYGFRVTAFSQSDFVRLRPDEIWVLYTTPEVAVSRIRDDPGGRPAIDIETARMHTFLQASVATTYGIIAGCPVHVFDTDRDPDALVRDLAGRLER</sequence>
<dbReference type="InterPro" id="IPR027417">
    <property type="entry name" value="P-loop_NTPase"/>
</dbReference>
<dbReference type="OrthoDB" id="9154442at2"/>